<evidence type="ECO:0000256" key="1">
    <source>
        <dbReference type="SAM" id="MobiDB-lite"/>
    </source>
</evidence>
<dbReference type="InterPro" id="IPR036514">
    <property type="entry name" value="SGNH_hydro_sf"/>
</dbReference>
<protein>
    <recommendedName>
        <fullName evidence="3">SGNH hydrolase-type esterase domain-containing protein</fullName>
    </recommendedName>
</protein>
<dbReference type="PANTHER" id="PTHR43784">
    <property type="entry name" value="GDSL-LIKE LIPASE/ACYLHYDROLASE, PUTATIVE (AFU_ORTHOLOGUE AFUA_2G00820)-RELATED"/>
    <property type="match status" value="1"/>
</dbReference>
<reference evidence="5" key="1">
    <citation type="journal article" date="2019" name="Int. J. Syst. Evol. Microbiol.">
        <title>The Global Catalogue of Microorganisms (GCM) 10K type strain sequencing project: providing services to taxonomists for standard genome sequencing and annotation.</title>
        <authorList>
            <consortium name="The Broad Institute Genomics Platform"/>
            <consortium name="The Broad Institute Genome Sequencing Center for Infectious Disease"/>
            <person name="Wu L."/>
            <person name="Ma J."/>
        </authorList>
    </citation>
    <scope>NUCLEOTIDE SEQUENCE [LARGE SCALE GENOMIC DNA]</scope>
    <source>
        <strain evidence="5">CGMCC 4.7178</strain>
    </source>
</reference>
<feature type="signal peptide" evidence="2">
    <location>
        <begin position="1"/>
        <end position="25"/>
    </location>
</feature>
<dbReference type="PANTHER" id="PTHR43784:SF2">
    <property type="entry name" value="GDSL-LIKE LIPASE_ACYLHYDROLASE, PUTATIVE (AFU_ORTHOLOGUE AFUA_2G00820)-RELATED"/>
    <property type="match status" value="1"/>
</dbReference>
<evidence type="ECO:0000313" key="5">
    <source>
        <dbReference type="Proteomes" id="UP000631535"/>
    </source>
</evidence>
<organism evidence="4 5">
    <name type="scientific">Streptomyces daqingensis</name>
    <dbReference type="NCBI Taxonomy" id="1472640"/>
    <lineage>
        <taxon>Bacteria</taxon>
        <taxon>Bacillati</taxon>
        <taxon>Actinomycetota</taxon>
        <taxon>Actinomycetes</taxon>
        <taxon>Kitasatosporales</taxon>
        <taxon>Streptomycetaceae</taxon>
        <taxon>Streptomyces</taxon>
    </lineage>
</organism>
<dbReference type="Gene3D" id="3.40.50.1110">
    <property type="entry name" value="SGNH hydrolase"/>
    <property type="match status" value="1"/>
</dbReference>
<keyword evidence="5" id="KW-1185">Reference proteome</keyword>
<dbReference type="SUPFAM" id="SSF52266">
    <property type="entry name" value="SGNH hydrolase"/>
    <property type="match status" value="1"/>
</dbReference>
<evidence type="ECO:0000313" key="4">
    <source>
        <dbReference type="EMBL" id="GGO44222.1"/>
    </source>
</evidence>
<dbReference type="Pfam" id="PF13472">
    <property type="entry name" value="Lipase_GDSL_2"/>
    <property type="match status" value="1"/>
</dbReference>
<proteinExistence type="predicted"/>
<feature type="region of interest" description="Disordered" evidence="1">
    <location>
        <begin position="85"/>
        <end position="104"/>
    </location>
</feature>
<dbReference type="InterPro" id="IPR013830">
    <property type="entry name" value="SGNH_hydro"/>
</dbReference>
<evidence type="ECO:0000256" key="2">
    <source>
        <dbReference type="SAM" id="SignalP"/>
    </source>
</evidence>
<comment type="caution">
    <text evidence="4">The sequence shown here is derived from an EMBL/GenBank/DDBJ whole genome shotgun (WGS) entry which is preliminary data.</text>
</comment>
<dbReference type="InterPro" id="IPR053140">
    <property type="entry name" value="GDSL_Rv0518-like"/>
</dbReference>
<evidence type="ECO:0000259" key="3">
    <source>
        <dbReference type="Pfam" id="PF13472"/>
    </source>
</evidence>
<feature type="chain" id="PRO_5045834754" description="SGNH hydrolase-type esterase domain-containing protein" evidence="2">
    <location>
        <begin position="26"/>
        <end position="611"/>
    </location>
</feature>
<dbReference type="Proteomes" id="UP000631535">
    <property type="component" value="Unassembled WGS sequence"/>
</dbReference>
<accession>A0ABQ2LXI4</accession>
<dbReference type="CDD" id="cd01830">
    <property type="entry name" value="XynE_like"/>
    <property type="match status" value="1"/>
</dbReference>
<keyword evidence="2" id="KW-0732">Signal</keyword>
<gene>
    <name evidence="4" type="ORF">GCM10012287_09300</name>
</gene>
<sequence>MRRRLWSVPLMILTSVAGLPAVAVAEDRTTTTEPLPLERLFDNRAVSDDAHPGEADFDGAGNSLSAQDLHAAGWQPGRRLDLDSASLRWPRTSPGSPDNVRADGQHVRVRGSGNAVSLLVAGTSADGRPGGGVKGSGTVHYWDGTSSPYTLTAPDWRAGPLAEKAVALPHVNTRASGQLAEKARLYAVTVPADPSRQIRSVTLPDDAGPQSDLHVFSAAVRREDSTWTGSWSASSSGYTALGPWQDQTLRLVVHSSAGGSRARIRLANTFASAPVEIGSASVVVQREGASGRGRPVPLRFDGRDGVVMPAGAQAVSDPVGFRVPPGANLLVSIHLPGPVAAAPVHSEAIQRSYVSGAGSGDRTGDEEGAAFTGSLEAWPFLTGVDVRTGSPRAEGVGEGPGSVVTFGDSITDGVRSTQDANRRWPDVLSQRLRAQDDVPRYGVLNQGISANRVLSDRYPGDGVSDDTGGVSALHRLERDVLAQTNAHTVVVLEGINDVRWGASAEDVVAGLKTFAQRARERGLRVVGATLTPCEGYKDCSPEVEARRSAVNEFVRHNGGVYDAVLDFDAVVRDPARPQRMLPAYDSGDHLHPGDAGLKAMADSVELRKLVP</sequence>
<name>A0ABQ2LXI4_9ACTN</name>
<feature type="domain" description="SGNH hydrolase-type esterase" evidence="3">
    <location>
        <begin position="406"/>
        <end position="596"/>
    </location>
</feature>
<dbReference type="EMBL" id="BMMP01000002">
    <property type="protein sequence ID" value="GGO44222.1"/>
    <property type="molecule type" value="Genomic_DNA"/>
</dbReference>